<feature type="transmembrane region" description="Helical" evidence="15">
    <location>
        <begin position="631"/>
        <end position="653"/>
    </location>
</feature>
<comment type="caution">
    <text evidence="18">The sequence shown here is derived from an EMBL/GenBank/DDBJ whole genome shotgun (WGS) entry which is preliminary data.</text>
</comment>
<evidence type="ECO:0000313" key="18">
    <source>
        <dbReference type="EMBL" id="KAG5847015.1"/>
    </source>
</evidence>
<feature type="chain" id="PRO_5039755780" description="Thyrotropin receptor" evidence="15">
    <location>
        <begin position="19"/>
        <end position="757"/>
    </location>
</feature>
<dbReference type="InterPro" id="IPR032675">
    <property type="entry name" value="LRR_dom_sf"/>
</dbReference>
<keyword evidence="11" id="KW-1015">Disulfide bond</keyword>
<dbReference type="PANTHER" id="PTHR24372">
    <property type="entry name" value="GLYCOPROTEIN HORMONE RECEPTOR"/>
    <property type="match status" value="1"/>
</dbReference>
<dbReference type="InterPro" id="IPR017452">
    <property type="entry name" value="GPCR_Rhodpsn_7TM"/>
</dbReference>
<comment type="function">
    <text evidence="15">Receptor for the thyroid-stimulating hormone (TSH) or thyrotropin. Also acts as a receptor for the heterodimeric glycoprotein hormone (GPHA2:GPHB5) or thyrostimulin. The activity of this receptor is mediated by G proteins which activate adenylate cyclase. Plays a central role in controlling thyroid cell metabolism.</text>
</comment>
<dbReference type="GO" id="GO:0009755">
    <property type="term" value="P:hormone-mediated signaling pathway"/>
    <property type="evidence" value="ECO:0007669"/>
    <property type="project" value="TreeGrafter"/>
</dbReference>
<dbReference type="PROSITE" id="PS50262">
    <property type="entry name" value="G_PROTEIN_RECEP_F1_2"/>
    <property type="match status" value="1"/>
</dbReference>
<keyword evidence="4" id="KW-0433">Leucine-rich repeat</keyword>
<keyword evidence="10 15" id="KW-0472">Membrane</keyword>
<dbReference type="GO" id="GO:0007189">
    <property type="term" value="P:adenylate cyclase-activating G protein-coupled receptor signaling pathway"/>
    <property type="evidence" value="ECO:0007669"/>
    <property type="project" value="TreeGrafter"/>
</dbReference>
<dbReference type="PRINTS" id="PR01145">
    <property type="entry name" value="TSHRECEPTOR"/>
</dbReference>
<evidence type="ECO:0000256" key="7">
    <source>
        <dbReference type="ARBA" id="ARBA00022737"/>
    </source>
</evidence>
<keyword evidence="3 15" id="KW-1003">Cell membrane</keyword>
<keyword evidence="13" id="KW-0325">Glycoprotein</keyword>
<keyword evidence="12 15" id="KW-0675">Receptor</keyword>
<proteinExistence type="inferred from homology"/>
<evidence type="ECO:0000256" key="8">
    <source>
        <dbReference type="ARBA" id="ARBA00022989"/>
    </source>
</evidence>
<dbReference type="SUPFAM" id="SSF81321">
    <property type="entry name" value="Family A G protein-coupled receptor-like"/>
    <property type="match status" value="1"/>
</dbReference>
<dbReference type="GO" id="GO:0008528">
    <property type="term" value="F:G protein-coupled peptide receptor activity"/>
    <property type="evidence" value="ECO:0007669"/>
    <property type="project" value="TreeGrafter"/>
</dbReference>
<dbReference type="SUPFAM" id="SSF52058">
    <property type="entry name" value="L domain-like"/>
    <property type="match status" value="1"/>
</dbReference>
<evidence type="ECO:0000256" key="12">
    <source>
        <dbReference type="ARBA" id="ARBA00023170"/>
    </source>
</evidence>
<evidence type="ECO:0000256" key="4">
    <source>
        <dbReference type="ARBA" id="ARBA00022614"/>
    </source>
</evidence>
<feature type="signal peptide" evidence="15">
    <location>
        <begin position="1"/>
        <end position="18"/>
    </location>
</feature>
<feature type="transmembrane region" description="Helical" evidence="15">
    <location>
        <begin position="585"/>
        <end position="610"/>
    </location>
</feature>
<dbReference type="AlphaFoldDB" id="A0A9D3MGV3"/>
<dbReference type="GO" id="GO:0016323">
    <property type="term" value="C:basolateral plasma membrane"/>
    <property type="evidence" value="ECO:0007669"/>
    <property type="project" value="UniProtKB-SubCell"/>
</dbReference>
<evidence type="ECO:0000256" key="14">
    <source>
        <dbReference type="ARBA" id="ARBA00023224"/>
    </source>
</evidence>
<evidence type="ECO:0000256" key="1">
    <source>
        <dbReference type="ARBA" id="ARBA00004554"/>
    </source>
</evidence>
<dbReference type="Gene3D" id="3.80.10.10">
    <property type="entry name" value="Ribonuclease Inhibitor"/>
    <property type="match status" value="1"/>
</dbReference>
<comment type="subcellular location">
    <subcellularLocation>
        <location evidence="1">Basolateral cell membrane</location>
        <topology evidence="1">Multi-pass membrane protein</topology>
    </subcellularLocation>
    <subcellularLocation>
        <location evidence="15">Cell membrane</location>
        <topology evidence="15">Multi-pass membrane protein</topology>
    </subcellularLocation>
</comment>
<keyword evidence="6 15" id="KW-0732">Signal</keyword>
<keyword evidence="19" id="KW-1185">Reference proteome</keyword>
<dbReference type="EMBL" id="JAFIRN010000006">
    <property type="protein sequence ID" value="KAG5847015.1"/>
    <property type="molecule type" value="Genomic_DNA"/>
</dbReference>
<feature type="transmembrane region" description="Helical" evidence="15">
    <location>
        <begin position="665"/>
        <end position="685"/>
    </location>
</feature>
<gene>
    <name evidence="15" type="primary">TSHR</name>
    <name evidence="18" type="ORF">ANANG_G00121170</name>
</gene>
<keyword evidence="7" id="KW-0677">Repeat</keyword>
<keyword evidence="14 15" id="KW-0807">Transducer</keyword>
<accession>A0A9D3MGV3</accession>
<feature type="transmembrane region" description="Helical" evidence="15">
    <location>
        <begin position="419"/>
        <end position="444"/>
    </location>
</feature>
<keyword evidence="9 15" id="KW-0297">G-protein coupled receptor</keyword>
<feature type="domain" description="G-protein coupled receptors family 1 profile" evidence="17">
    <location>
        <begin position="435"/>
        <end position="682"/>
    </location>
</feature>
<dbReference type="InterPro" id="IPR026906">
    <property type="entry name" value="LRR_5"/>
</dbReference>
<dbReference type="InterPro" id="IPR000276">
    <property type="entry name" value="GPCR_Rhodpsn"/>
</dbReference>
<evidence type="ECO:0000256" key="6">
    <source>
        <dbReference type="ARBA" id="ARBA00022729"/>
    </source>
</evidence>
<protein>
    <recommendedName>
        <fullName evidence="2 15">Thyrotropin receptor</fullName>
    </recommendedName>
</protein>
<feature type="transmembrane region" description="Helical" evidence="15">
    <location>
        <begin position="542"/>
        <end position="565"/>
    </location>
</feature>
<dbReference type="PRINTS" id="PR00237">
    <property type="entry name" value="GPCRRHODOPSN"/>
</dbReference>
<keyword evidence="8 15" id="KW-1133">Transmembrane helix</keyword>
<evidence type="ECO:0000256" key="16">
    <source>
        <dbReference type="SAM" id="MobiDB-lite"/>
    </source>
</evidence>
<evidence type="ECO:0000256" key="9">
    <source>
        <dbReference type="ARBA" id="ARBA00023040"/>
    </source>
</evidence>
<evidence type="ECO:0000256" key="15">
    <source>
        <dbReference type="RuleBase" id="RU361222"/>
    </source>
</evidence>
<feature type="compositionally biased region" description="Basic and acidic residues" evidence="16">
    <location>
        <begin position="725"/>
        <end position="745"/>
    </location>
</feature>
<feature type="region of interest" description="Disordered" evidence="16">
    <location>
        <begin position="720"/>
        <end position="757"/>
    </location>
</feature>
<dbReference type="Pfam" id="PF13306">
    <property type="entry name" value="LRR_5"/>
    <property type="match status" value="2"/>
</dbReference>
<dbReference type="OrthoDB" id="5981530at2759"/>
<evidence type="ECO:0000256" key="13">
    <source>
        <dbReference type="ARBA" id="ARBA00023180"/>
    </source>
</evidence>
<evidence type="ECO:0000313" key="19">
    <source>
        <dbReference type="Proteomes" id="UP001044222"/>
    </source>
</evidence>
<evidence type="ECO:0000256" key="5">
    <source>
        <dbReference type="ARBA" id="ARBA00022692"/>
    </source>
</evidence>
<dbReference type="PANTHER" id="PTHR24372:SF0">
    <property type="entry name" value="THYROTROPIN RECEPTOR"/>
    <property type="match status" value="1"/>
</dbReference>
<evidence type="ECO:0000256" key="10">
    <source>
        <dbReference type="ARBA" id="ARBA00023136"/>
    </source>
</evidence>
<feature type="transmembrane region" description="Helical" evidence="15">
    <location>
        <begin position="500"/>
        <end position="521"/>
    </location>
</feature>
<keyword evidence="5 15" id="KW-0812">Transmembrane</keyword>
<name>A0A9D3MGV3_ANGAN</name>
<dbReference type="PROSITE" id="PS00237">
    <property type="entry name" value="G_PROTEIN_RECEP_F1_1"/>
    <property type="match status" value="1"/>
</dbReference>
<dbReference type="Gene3D" id="1.20.1070.10">
    <property type="entry name" value="Rhodopsin 7-helix transmembrane proteins"/>
    <property type="match status" value="1"/>
</dbReference>
<dbReference type="PRINTS" id="PR00373">
    <property type="entry name" value="GLYCHORMONER"/>
</dbReference>
<reference evidence="18" key="1">
    <citation type="submission" date="2021-01" db="EMBL/GenBank/DDBJ databases">
        <title>A chromosome-scale assembly of European eel, Anguilla anguilla.</title>
        <authorList>
            <person name="Henkel C."/>
            <person name="Jong-Raadsen S.A."/>
            <person name="Dufour S."/>
            <person name="Weltzien F.-A."/>
            <person name="Palstra A.P."/>
            <person name="Pelster B."/>
            <person name="Spaink H.P."/>
            <person name="Van Den Thillart G.E."/>
            <person name="Jansen H."/>
            <person name="Zahm M."/>
            <person name="Klopp C."/>
            <person name="Cedric C."/>
            <person name="Louis A."/>
            <person name="Berthelot C."/>
            <person name="Parey E."/>
            <person name="Roest Crollius H."/>
            <person name="Montfort J."/>
            <person name="Robinson-Rechavi M."/>
            <person name="Bucao C."/>
            <person name="Bouchez O."/>
            <person name="Gislard M."/>
            <person name="Lluch J."/>
            <person name="Milhes M."/>
            <person name="Lampietro C."/>
            <person name="Lopez Roques C."/>
            <person name="Donnadieu C."/>
            <person name="Braasch I."/>
            <person name="Desvignes T."/>
            <person name="Postlethwait J."/>
            <person name="Bobe J."/>
            <person name="Guiguen Y."/>
            <person name="Dirks R."/>
        </authorList>
    </citation>
    <scope>NUCLEOTIDE SEQUENCE</scope>
    <source>
        <strain evidence="18">Tag_6206</strain>
        <tissue evidence="18">Liver</tissue>
    </source>
</reference>
<dbReference type="Proteomes" id="UP001044222">
    <property type="component" value="Chromosome 6"/>
</dbReference>
<sequence length="757" mass="84970">MRYITLGLLIITASTINAVKDFESCPTICECSEWTTYTISCYDIDVIPALPSSTENLWLLETRLTAIQQDAFANMVNISRIHISVDVTLKSLDRHSFSNLMRLIHIEIRNARSLTYVHPEAFKDLPNLKYLGLLNTGLIAFPDLTRIHSDYTDFILEIADHPFITEIPANSFHGITSDALTVMLYSNGFTEIHPHAFNGTKLNAVYLHRNKHLVRIDERVFAGAIRGPTLLDVSLTSVTSLPTRGLDSLRELAARDTWSLKKLPPIKAFRHLTSADLTYPSHCCGFKGLKRKPGDLAYLFCNFTVLHDQHHKRSVSFYQAPTFQDYPREVGGDPDDEAVLAEPPDQRHFSGGLHYHAYFGRRADDGEVGFGETLKNPQEDLGYDFYSRYDYEVCDEDKEVICTPAPDEFNPCEDVMGSVFLRISVWFVSLLAVLGNLLVLLILLSSRYKLSVSRFLMCNLAFADLCMGVYLLLIASVDQLTRSEYYNHAIDWQTGPGCGAAGFFTVFASELSVYTLTAITLERWHAITFAMRLDRKLRLAHAAAAMLAGWLLCLLLALLPLAGISSYQKVSICLPMDTQSATARVYVVSVLVLNILAFAVICACYAKIYCAVRRPHCRPSNKDANIAKRMAVLIFTDFLCVAPISFYALSAVLNQPLITVSNSKILLVLFYPLNSCANPFLYAIFTKAFRGDVFILLSKMGFCQHRAQVFRGQTVSSKHSSIVGRGDRDRRDPRETLLKLQECSKHPPTTRYPPPLT</sequence>
<evidence type="ECO:0000256" key="3">
    <source>
        <dbReference type="ARBA" id="ARBA00022475"/>
    </source>
</evidence>
<evidence type="ECO:0000256" key="11">
    <source>
        <dbReference type="ARBA" id="ARBA00023157"/>
    </source>
</evidence>
<evidence type="ECO:0000259" key="17">
    <source>
        <dbReference type="PROSITE" id="PS50262"/>
    </source>
</evidence>
<comment type="similarity">
    <text evidence="15">Belongs to the G-protein coupled receptor 1 family. FSH/LSH/TSH subfamily.</text>
</comment>
<organism evidence="18 19">
    <name type="scientific">Anguilla anguilla</name>
    <name type="common">European freshwater eel</name>
    <name type="synonym">Muraena anguilla</name>
    <dbReference type="NCBI Taxonomy" id="7936"/>
    <lineage>
        <taxon>Eukaryota</taxon>
        <taxon>Metazoa</taxon>
        <taxon>Chordata</taxon>
        <taxon>Craniata</taxon>
        <taxon>Vertebrata</taxon>
        <taxon>Euteleostomi</taxon>
        <taxon>Actinopterygii</taxon>
        <taxon>Neopterygii</taxon>
        <taxon>Teleostei</taxon>
        <taxon>Anguilliformes</taxon>
        <taxon>Anguillidae</taxon>
        <taxon>Anguilla</taxon>
    </lineage>
</organism>
<dbReference type="InterPro" id="IPR002274">
    <property type="entry name" value="TSH_rcpt"/>
</dbReference>
<evidence type="ECO:0000256" key="2">
    <source>
        <dbReference type="ARBA" id="ARBA00017324"/>
    </source>
</evidence>
<dbReference type="GO" id="GO:0004996">
    <property type="term" value="F:thyroid-stimulating hormone receptor activity"/>
    <property type="evidence" value="ECO:0007669"/>
    <property type="project" value="InterPro"/>
</dbReference>
<dbReference type="OMA" id="TRDMRQS"/>
<feature type="transmembrane region" description="Helical" evidence="15">
    <location>
        <begin position="456"/>
        <end position="477"/>
    </location>
</feature>
<dbReference type="Pfam" id="PF00001">
    <property type="entry name" value="7tm_1"/>
    <property type="match status" value="1"/>
</dbReference>
<dbReference type="InterPro" id="IPR002131">
    <property type="entry name" value="Gphrmn_rcpt_fam"/>
</dbReference>
<dbReference type="FunFam" id="1.20.1070.10:FF:000019">
    <property type="entry name" value="Lutropin-choriogonadotropic hormone receptor"/>
    <property type="match status" value="1"/>
</dbReference>